<dbReference type="PANTHER" id="PTHR31157:SF1">
    <property type="entry name" value="SCP DOMAIN-CONTAINING PROTEIN"/>
    <property type="match status" value="1"/>
</dbReference>
<dbReference type="Pfam" id="PF00188">
    <property type="entry name" value="CAP"/>
    <property type="match status" value="1"/>
</dbReference>
<organism evidence="3 4">
    <name type="scientific">Metabacillus rhizosphaerae</name>
    <dbReference type="NCBI Taxonomy" id="3117747"/>
    <lineage>
        <taxon>Bacteria</taxon>
        <taxon>Bacillati</taxon>
        <taxon>Bacillota</taxon>
        <taxon>Bacilli</taxon>
        <taxon>Bacillales</taxon>
        <taxon>Bacillaceae</taxon>
        <taxon>Metabacillus</taxon>
    </lineage>
</organism>
<dbReference type="RefSeq" id="WP_338789233.1">
    <property type="nucleotide sequence ID" value="NZ_CP147403.1"/>
</dbReference>
<feature type="compositionally biased region" description="Polar residues" evidence="1">
    <location>
        <begin position="211"/>
        <end position="220"/>
    </location>
</feature>
<dbReference type="SUPFAM" id="SSF55797">
    <property type="entry name" value="PR-1-like"/>
    <property type="match status" value="1"/>
</dbReference>
<dbReference type="CDD" id="cd05379">
    <property type="entry name" value="CAP_bacterial"/>
    <property type="match status" value="1"/>
</dbReference>
<feature type="compositionally biased region" description="Low complexity" evidence="1">
    <location>
        <begin position="152"/>
        <end position="203"/>
    </location>
</feature>
<reference evidence="3 4" key="1">
    <citation type="submission" date="2024-02" db="EMBL/GenBank/DDBJ databases">
        <title>Seven novel Bacillus-like species.</title>
        <authorList>
            <person name="Liu G."/>
        </authorList>
    </citation>
    <scope>NUCLEOTIDE SEQUENCE [LARGE SCALE GENOMIC DNA]</scope>
    <source>
        <strain evidence="3 4">FJAT-53654</strain>
    </source>
</reference>
<accession>A0ABZ2N0Q9</accession>
<evidence type="ECO:0000256" key="1">
    <source>
        <dbReference type="SAM" id="MobiDB-lite"/>
    </source>
</evidence>
<dbReference type="PANTHER" id="PTHR31157">
    <property type="entry name" value="SCP DOMAIN-CONTAINING PROTEIN"/>
    <property type="match status" value="1"/>
</dbReference>
<feature type="region of interest" description="Disordered" evidence="1">
    <location>
        <begin position="151"/>
        <end position="220"/>
    </location>
</feature>
<evidence type="ECO:0000259" key="2">
    <source>
        <dbReference type="Pfam" id="PF00188"/>
    </source>
</evidence>
<dbReference type="InterPro" id="IPR035940">
    <property type="entry name" value="CAP_sf"/>
</dbReference>
<dbReference type="Gene3D" id="3.40.33.10">
    <property type="entry name" value="CAP"/>
    <property type="match status" value="1"/>
</dbReference>
<name>A0ABZ2N0Q9_9BACI</name>
<dbReference type="PROSITE" id="PS51257">
    <property type="entry name" value="PROKAR_LIPOPROTEIN"/>
    <property type="match status" value="1"/>
</dbReference>
<feature type="compositionally biased region" description="Basic and acidic residues" evidence="1">
    <location>
        <begin position="233"/>
        <end position="245"/>
    </location>
</feature>
<feature type="region of interest" description="Disordered" evidence="1">
    <location>
        <begin position="233"/>
        <end position="256"/>
    </location>
</feature>
<feature type="domain" description="SCP" evidence="2">
    <location>
        <begin position="227"/>
        <end position="338"/>
    </location>
</feature>
<dbReference type="InterPro" id="IPR014044">
    <property type="entry name" value="CAP_dom"/>
</dbReference>
<dbReference type="NCBIfam" id="TIGR02909">
    <property type="entry name" value="spore_YkwD"/>
    <property type="match status" value="1"/>
</dbReference>
<dbReference type="Proteomes" id="UP001368328">
    <property type="component" value="Chromosome"/>
</dbReference>
<proteinExistence type="predicted"/>
<gene>
    <name evidence="3" type="ORF">WCV66_12810</name>
</gene>
<sequence length="342" mass="38346">MINKKFSMFVTGALVAGLVACNNNNEALDTTDVNRAGTVDVSDNVNYNGRSYGPITRDIGTRYNEGANELRTAHRDRQNTVTENDFDFDFIPDRNGNIDGMDLSSSKTDVSSNKYPHTRAIAVQEARFKTIQANSPEEAQQKAQQYINQFKQQAEQRAPQAPQAQQRTQQNQVEAPTQQQPKAQAPQEQKQQAPTQQQQQAKAPAEKQPETQQPTQGLSQAVQQVIELTNAERRKNGLSDLKGDTKLSGVAQKKSEDMRQNHYFSHTSPTYGSPFDMMRDFGVTYKTAGENIAQGQQTPEQVVQAWMNSEGHRKNILSKDFTHIGVGYDQNGHHWTQMFIGK</sequence>
<evidence type="ECO:0000313" key="4">
    <source>
        <dbReference type="Proteomes" id="UP001368328"/>
    </source>
</evidence>
<keyword evidence="4" id="KW-1185">Reference proteome</keyword>
<protein>
    <submittedName>
        <fullName evidence="3">CAP domain-containing protein</fullName>
    </submittedName>
</protein>
<evidence type="ECO:0000313" key="3">
    <source>
        <dbReference type="EMBL" id="WXB91006.1"/>
    </source>
</evidence>
<dbReference type="EMBL" id="CP147403">
    <property type="protein sequence ID" value="WXB91006.1"/>
    <property type="molecule type" value="Genomic_DNA"/>
</dbReference>
<dbReference type="InterPro" id="IPR014258">
    <property type="entry name" value="CAP_domain_YkwD-like"/>
</dbReference>